<comment type="similarity">
    <text evidence="1">Belongs to the UPF0065 (bug) family.</text>
</comment>
<feature type="chain" id="PRO_5019139926" evidence="2">
    <location>
        <begin position="21"/>
        <end position="324"/>
    </location>
</feature>
<dbReference type="OrthoDB" id="7250553at2"/>
<dbReference type="AlphaFoldDB" id="A0A437MEI0"/>
<evidence type="ECO:0000256" key="2">
    <source>
        <dbReference type="SAM" id="SignalP"/>
    </source>
</evidence>
<evidence type="ECO:0000256" key="1">
    <source>
        <dbReference type="ARBA" id="ARBA00006987"/>
    </source>
</evidence>
<feature type="signal peptide" evidence="2">
    <location>
        <begin position="1"/>
        <end position="20"/>
    </location>
</feature>
<proteinExistence type="inferred from homology"/>
<keyword evidence="2" id="KW-0732">Signal</keyword>
<comment type="caution">
    <text evidence="3">The sequence shown here is derived from an EMBL/GenBank/DDBJ whole genome shotgun (WGS) entry which is preliminary data.</text>
</comment>
<evidence type="ECO:0000313" key="4">
    <source>
        <dbReference type="Proteomes" id="UP000282957"/>
    </source>
</evidence>
<dbReference type="Gene3D" id="3.40.190.150">
    <property type="entry name" value="Bordetella uptake gene, domain 1"/>
    <property type="match status" value="1"/>
</dbReference>
<dbReference type="EMBL" id="SACL01000004">
    <property type="protein sequence ID" value="RVT96009.1"/>
    <property type="molecule type" value="Genomic_DNA"/>
</dbReference>
<dbReference type="Pfam" id="PF03401">
    <property type="entry name" value="TctC"/>
    <property type="match status" value="1"/>
</dbReference>
<reference evidence="3 4" key="1">
    <citation type="submission" date="2019-01" db="EMBL/GenBank/DDBJ databases">
        <authorList>
            <person name="Chen W.-M."/>
        </authorList>
    </citation>
    <scope>NUCLEOTIDE SEQUENCE [LARGE SCALE GENOMIC DNA]</scope>
    <source>
        <strain evidence="3 4">CCP-6</strain>
    </source>
</reference>
<name>A0A437MEI0_9PROT</name>
<dbReference type="PIRSF" id="PIRSF017082">
    <property type="entry name" value="YflP"/>
    <property type="match status" value="1"/>
</dbReference>
<dbReference type="PANTHER" id="PTHR42928:SF5">
    <property type="entry name" value="BLR1237 PROTEIN"/>
    <property type="match status" value="1"/>
</dbReference>
<sequence>MLTRRLALALPALIPGVAQAAFPDRVVTIVNGFAAGGSSDIAARIAAPRISQALGQTVVVENRPGAGGTLALNYIKRLPADGHTVVIADPSSLVIAPLVNPNVAINPAADFTPLSIWGTTPMVLVVAPDHPAQDVAGLLAWLRANAGRASYASSGIGSTPQLATELFLQKVPGGMPAVTHVTYRGGSQMLEAVMKQETGFGFSVLSSAAGHLRGGTLRALAVSGPSRAASLPNVPTMAEAGFPDFDLITWYMLLGPPGMSAEIQQIWSRAMAETLTDAPTAARLTESGLDPARPSPPSAAADYLKAEVARYGAIVQAAGDRLRG</sequence>
<protein>
    <submittedName>
        <fullName evidence="3">Tripartite tricarboxylate transporter substrate binding protein</fullName>
    </submittedName>
</protein>
<organism evidence="3 4">
    <name type="scientific">Rhodovarius crocodyli</name>
    <dbReference type="NCBI Taxonomy" id="1979269"/>
    <lineage>
        <taxon>Bacteria</taxon>
        <taxon>Pseudomonadati</taxon>
        <taxon>Pseudomonadota</taxon>
        <taxon>Alphaproteobacteria</taxon>
        <taxon>Acetobacterales</taxon>
        <taxon>Roseomonadaceae</taxon>
        <taxon>Rhodovarius</taxon>
    </lineage>
</organism>
<dbReference type="InterPro" id="IPR042100">
    <property type="entry name" value="Bug_dom1"/>
</dbReference>
<dbReference type="Gene3D" id="3.40.190.10">
    <property type="entry name" value="Periplasmic binding protein-like II"/>
    <property type="match status" value="1"/>
</dbReference>
<evidence type="ECO:0000313" key="3">
    <source>
        <dbReference type="EMBL" id="RVT96009.1"/>
    </source>
</evidence>
<dbReference type="CDD" id="cd07012">
    <property type="entry name" value="PBP2_Bug_TTT"/>
    <property type="match status" value="1"/>
</dbReference>
<dbReference type="InterPro" id="IPR005064">
    <property type="entry name" value="BUG"/>
</dbReference>
<dbReference type="Proteomes" id="UP000282957">
    <property type="component" value="Unassembled WGS sequence"/>
</dbReference>
<dbReference type="PANTHER" id="PTHR42928">
    <property type="entry name" value="TRICARBOXYLATE-BINDING PROTEIN"/>
    <property type="match status" value="1"/>
</dbReference>
<dbReference type="SUPFAM" id="SSF53850">
    <property type="entry name" value="Periplasmic binding protein-like II"/>
    <property type="match status" value="1"/>
</dbReference>
<accession>A0A437MEI0</accession>
<keyword evidence="4" id="KW-1185">Reference proteome</keyword>
<dbReference type="RefSeq" id="WP_127787942.1">
    <property type="nucleotide sequence ID" value="NZ_SACL01000004.1"/>
</dbReference>
<gene>
    <name evidence="3" type="ORF">EOD42_12835</name>
</gene>